<dbReference type="RefSeq" id="WP_093388133.1">
    <property type="nucleotide sequence ID" value="NZ_FOTW01000012.1"/>
</dbReference>
<feature type="transmembrane region" description="Helical" evidence="2">
    <location>
        <begin position="100"/>
        <end position="118"/>
    </location>
</feature>
<dbReference type="Pfam" id="PF19029">
    <property type="entry name" value="DUF883_C"/>
    <property type="match status" value="1"/>
</dbReference>
<name>A0A1I4MZ33_9BURK</name>
<dbReference type="AlphaFoldDB" id="A0A1I4MZ33"/>
<keyword evidence="2" id="KW-0472">Membrane</keyword>
<dbReference type="OrthoDB" id="9181874at2"/>
<evidence type="ECO:0000256" key="1">
    <source>
        <dbReference type="SAM" id="MobiDB-lite"/>
    </source>
</evidence>
<dbReference type="GO" id="GO:0043022">
    <property type="term" value="F:ribosome binding"/>
    <property type="evidence" value="ECO:0007669"/>
    <property type="project" value="InterPro"/>
</dbReference>
<proteinExistence type="predicted"/>
<dbReference type="InterPro" id="IPR010279">
    <property type="entry name" value="YqjD/ElaB"/>
</dbReference>
<evidence type="ECO:0000256" key="2">
    <source>
        <dbReference type="SAM" id="Phobius"/>
    </source>
</evidence>
<keyword evidence="2" id="KW-0812">Transmembrane</keyword>
<evidence type="ECO:0000313" key="5">
    <source>
        <dbReference type="Proteomes" id="UP000199470"/>
    </source>
</evidence>
<dbReference type="PANTHER" id="PTHR35893:SF3">
    <property type="entry name" value="INNER MEMBRANE PROTEIN"/>
    <property type="match status" value="1"/>
</dbReference>
<dbReference type="EMBL" id="FOTW01000012">
    <property type="protein sequence ID" value="SFM08337.1"/>
    <property type="molecule type" value="Genomic_DNA"/>
</dbReference>
<dbReference type="STRING" id="758825.SAMN02982985_02647"/>
<feature type="region of interest" description="Disordered" evidence="1">
    <location>
        <begin position="1"/>
        <end position="23"/>
    </location>
</feature>
<reference evidence="4 5" key="1">
    <citation type="submission" date="2016-10" db="EMBL/GenBank/DDBJ databases">
        <authorList>
            <person name="de Groot N.N."/>
        </authorList>
    </citation>
    <scope>NUCLEOTIDE SEQUENCE [LARGE SCALE GENOMIC DNA]</scope>
    <source>
        <strain evidence="4 5">ATCC 43154</strain>
    </source>
</reference>
<protein>
    <submittedName>
        <fullName evidence="4">Membrane-anchored ribosome-binding protein, inhibits growth in stationary phase, ElaB/YqjD/DUF883 family</fullName>
    </submittedName>
</protein>
<dbReference type="Proteomes" id="UP000199470">
    <property type="component" value="Unassembled WGS sequence"/>
</dbReference>
<sequence length="120" mass="12998">MEPTQQNGKAGDDNLARSQAANATARDKLMSDLQNVIHEAETWLDDSKTEVGAEVGKARRHFEDALLTAKTDLRKLEEGVLARGRQAARSTQVYVQDNPWKAVGLGAAIGVIAGMLIARK</sequence>
<evidence type="ECO:0000313" key="4">
    <source>
        <dbReference type="EMBL" id="SFM08337.1"/>
    </source>
</evidence>
<dbReference type="PANTHER" id="PTHR35893">
    <property type="entry name" value="INNER MEMBRANE PROTEIN-RELATED"/>
    <property type="match status" value="1"/>
</dbReference>
<dbReference type="InterPro" id="IPR043605">
    <property type="entry name" value="DUF883_C"/>
</dbReference>
<accession>A0A1I4MZ33</accession>
<evidence type="ECO:0000259" key="3">
    <source>
        <dbReference type="Pfam" id="PF19029"/>
    </source>
</evidence>
<keyword evidence="5" id="KW-1185">Reference proteome</keyword>
<keyword evidence="2" id="KW-1133">Transmembrane helix</keyword>
<gene>
    <name evidence="4" type="ORF">SAMN02982985_02647</name>
</gene>
<organism evidence="4 5">
    <name type="scientific">Rugamonas rubra</name>
    <dbReference type="NCBI Taxonomy" id="758825"/>
    <lineage>
        <taxon>Bacteria</taxon>
        <taxon>Pseudomonadati</taxon>
        <taxon>Pseudomonadota</taxon>
        <taxon>Betaproteobacteria</taxon>
        <taxon>Burkholderiales</taxon>
        <taxon>Oxalobacteraceae</taxon>
        <taxon>Telluria group</taxon>
        <taxon>Rugamonas</taxon>
    </lineage>
</organism>
<feature type="domain" description="DUF883" evidence="3">
    <location>
        <begin position="91"/>
        <end position="120"/>
    </location>
</feature>